<accession>A0A2G1XLC9</accession>
<dbReference type="EMBL" id="NHZO01000119">
    <property type="protein sequence ID" value="PHQ51982.1"/>
    <property type="molecule type" value="Genomic_DNA"/>
</dbReference>
<dbReference type="EMBL" id="NHZO01000084">
    <property type="protein sequence ID" value="PHQ52370.1"/>
    <property type="molecule type" value="Genomic_DNA"/>
</dbReference>
<keyword evidence="8" id="KW-1185">Reference proteome</keyword>
<dbReference type="InterPro" id="IPR013762">
    <property type="entry name" value="Integrase-like_cat_sf"/>
</dbReference>
<feature type="compositionally biased region" description="Low complexity" evidence="2">
    <location>
        <begin position="341"/>
        <end position="351"/>
    </location>
</feature>
<evidence type="ECO:0000256" key="1">
    <source>
        <dbReference type="ARBA" id="ARBA00023172"/>
    </source>
</evidence>
<dbReference type="GO" id="GO:0006310">
    <property type="term" value="P:DNA recombination"/>
    <property type="evidence" value="ECO:0007669"/>
    <property type="project" value="UniProtKB-KW"/>
</dbReference>
<organism evidence="5 8">
    <name type="scientific">Streptomyces cinnamoneus</name>
    <name type="common">Streptoverticillium cinnamoneum</name>
    <dbReference type="NCBI Taxonomy" id="53446"/>
    <lineage>
        <taxon>Bacteria</taxon>
        <taxon>Bacillati</taxon>
        <taxon>Actinomycetota</taxon>
        <taxon>Actinomycetes</taxon>
        <taxon>Kitasatosporales</taxon>
        <taxon>Streptomycetaceae</taxon>
        <taxon>Streptomyces</taxon>
        <taxon>Streptomyces cinnamoneus group</taxon>
    </lineage>
</organism>
<dbReference type="CDD" id="cd00397">
    <property type="entry name" value="DNA_BRE_C"/>
    <property type="match status" value="1"/>
</dbReference>
<evidence type="ECO:0000259" key="4">
    <source>
        <dbReference type="Pfam" id="PF13613"/>
    </source>
</evidence>
<dbReference type="SUPFAM" id="SSF56349">
    <property type="entry name" value="DNA breaking-rejoining enzymes"/>
    <property type="match status" value="1"/>
</dbReference>
<dbReference type="Gene3D" id="1.10.443.10">
    <property type="entry name" value="Intergrase catalytic core"/>
    <property type="match status" value="1"/>
</dbReference>
<proteinExistence type="predicted"/>
<dbReference type="InterPro" id="IPR027805">
    <property type="entry name" value="Transposase_HTH_dom"/>
</dbReference>
<name>A0A2G1XLC9_STRCJ</name>
<sequence length="386" mass="41352">MSLTARSFGWPGGCASRKGWGEQLALNEVIEAAQRTDACGELLGYQPHDFRRMFITDAIMNGLPPHIAQVIAGHDDINTTMHYNAVYPSAAIAAHHAFVARRRNLRPGEEYRVPTSEEWEAFLGRFGRRKLSLGPCGRSFGSECVHEHACVRCPVLVVGSEDRGRLDEIRQNLLDRIVEAQVEGWLGEVEGLSYWRTNLTMRQLAPLFGISKSVADRIIDQLGPLIAFQPRRRFAKDTVLVVDGTLGYVGEFRERVSVSAVNASGCGVRVPVSFGSTGGLAVGAWACSVLRGGVDGAEVQGRAVRGGPQGLPCRGVEACRDAQVRRRPPDGAERFGVGLAPAAQEAAAAADPPGPVQTGDRPDAAGGSGHPAQAAAYREACLRPAP</sequence>
<evidence type="ECO:0000313" key="6">
    <source>
        <dbReference type="EMBL" id="PHQ51982.1"/>
    </source>
</evidence>
<evidence type="ECO:0000313" key="5">
    <source>
        <dbReference type="EMBL" id="PHQ51981.1"/>
    </source>
</evidence>
<evidence type="ECO:0000256" key="2">
    <source>
        <dbReference type="SAM" id="MobiDB-lite"/>
    </source>
</evidence>
<feature type="domain" description="Transposase Helix-turn-helix" evidence="4">
    <location>
        <begin position="192"/>
        <end position="228"/>
    </location>
</feature>
<evidence type="ECO:0000313" key="8">
    <source>
        <dbReference type="Proteomes" id="UP000222531"/>
    </source>
</evidence>
<evidence type="ECO:0000259" key="3">
    <source>
        <dbReference type="Pfam" id="PF00589"/>
    </source>
</evidence>
<dbReference type="Pfam" id="PF13613">
    <property type="entry name" value="HTH_Tnp_4"/>
    <property type="match status" value="1"/>
</dbReference>
<comment type="caution">
    <text evidence="5">The sequence shown here is derived from an EMBL/GenBank/DDBJ whole genome shotgun (WGS) entry which is preliminary data.</text>
</comment>
<reference evidence="5 8" key="1">
    <citation type="journal article" date="2017" name="Biochemistry">
        <title>Identification of the Biosynthetic Pathway for the Antibiotic Bicyclomycin.</title>
        <authorList>
            <person name="Patteson J."/>
            <person name="Cai W."/>
            <person name="Johnson R.A."/>
            <person name="Santa Maria K."/>
            <person name="Li B."/>
        </authorList>
    </citation>
    <scope>NUCLEOTIDE SEQUENCE [LARGE SCALE GENOMIC DNA]</scope>
    <source>
        <strain evidence="5 8">ATCC 21532</strain>
    </source>
</reference>
<dbReference type="Proteomes" id="UP000222531">
    <property type="component" value="Unassembled WGS sequence"/>
</dbReference>
<gene>
    <name evidence="7" type="ORF">BLA24_07930</name>
    <name evidence="5" type="ORF">BLA24_10405</name>
    <name evidence="6" type="ORF">BLA24_10420</name>
</gene>
<dbReference type="GO" id="GO:0015074">
    <property type="term" value="P:DNA integration"/>
    <property type="evidence" value="ECO:0007669"/>
    <property type="project" value="InterPro"/>
</dbReference>
<feature type="domain" description="Tyr recombinase" evidence="3">
    <location>
        <begin position="45"/>
        <end position="87"/>
    </location>
</feature>
<feature type="region of interest" description="Disordered" evidence="2">
    <location>
        <begin position="341"/>
        <end position="386"/>
    </location>
</feature>
<protein>
    <recommendedName>
        <fullName evidence="9">Tyr recombinase domain-containing protein</fullName>
    </recommendedName>
</protein>
<dbReference type="Pfam" id="PF00589">
    <property type="entry name" value="Phage_integrase"/>
    <property type="match status" value="1"/>
</dbReference>
<evidence type="ECO:0000313" key="7">
    <source>
        <dbReference type="EMBL" id="PHQ52370.1"/>
    </source>
</evidence>
<dbReference type="EMBL" id="NHZO01000119">
    <property type="protein sequence ID" value="PHQ51981.1"/>
    <property type="molecule type" value="Genomic_DNA"/>
</dbReference>
<evidence type="ECO:0008006" key="9">
    <source>
        <dbReference type="Google" id="ProtNLM"/>
    </source>
</evidence>
<dbReference type="InterPro" id="IPR011010">
    <property type="entry name" value="DNA_brk_join_enz"/>
</dbReference>
<dbReference type="InterPro" id="IPR002104">
    <property type="entry name" value="Integrase_catalytic"/>
</dbReference>
<keyword evidence="1" id="KW-0233">DNA recombination</keyword>
<dbReference type="GO" id="GO:0003677">
    <property type="term" value="F:DNA binding"/>
    <property type="evidence" value="ECO:0007669"/>
    <property type="project" value="InterPro"/>
</dbReference>
<dbReference type="AlphaFoldDB" id="A0A2G1XLC9"/>